<comment type="subunit">
    <text evidence="9">Forms a complex with SecF. Part of the essential Sec protein translocation apparatus which comprises SecA, SecYEG and auxiliary proteins SecDF. Other proteins may also be involved.</text>
</comment>
<dbReference type="AlphaFoldDB" id="A0A3N0WV07"/>
<dbReference type="Gene3D" id="3.30.70.3220">
    <property type="match status" value="1"/>
</dbReference>
<comment type="similarity">
    <text evidence="10">Belongs to the SecD/SecF family. SecF subfamily.</text>
</comment>
<feature type="transmembrane region" description="Helical" evidence="9">
    <location>
        <begin position="515"/>
        <end position="533"/>
    </location>
</feature>
<dbReference type="HAMAP" id="MF_01464_B">
    <property type="entry name" value="SecF_B"/>
    <property type="match status" value="1"/>
</dbReference>
<dbReference type="Pfam" id="PF07549">
    <property type="entry name" value="Sec_GG"/>
    <property type="match status" value="2"/>
</dbReference>
<dbReference type="EMBL" id="RJUG01000003">
    <property type="protein sequence ID" value="ROI08910.1"/>
    <property type="molecule type" value="Genomic_DNA"/>
</dbReference>
<comment type="caution">
    <text evidence="14">The sequence shown here is derived from an EMBL/GenBank/DDBJ whole genome shotgun (WGS) entry which is preliminary data.</text>
</comment>
<dbReference type="InterPro" id="IPR022646">
    <property type="entry name" value="SecD/SecF_CS"/>
</dbReference>
<dbReference type="GO" id="GO:0005886">
    <property type="term" value="C:plasma membrane"/>
    <property type="evidence" value="ECO:0007669"/>
    <property type="project" value="UniProtKB-SubCell"/>
</dbReference>
<evidence type="ECO:0000313" key="15">
    <source>
        <dbReference type="Proteomes" id="UP000270224"/>
    </source>
</evidence>
<dbReference type="GO" id="GO:0065002">
    <property type="term" value="P:intracellular protein transmembrane transport"/>
    <property type="evidence" value="ECO:0007669"/>
    <property type="project" value="UniProtKB-UniRule"/>
</dbReference>
<comment type="caution">
    <text evidence="9">Lacks conserved residue(s) required for the propagation of feature annotation.</text>
</comment>
<dbReference type="InterPro" id="IPR005791">
    <property type="entry name" value="SecD"/>
</dbReference>
<dbReference type="Pfam" id="PF22599">
    <property type="entry name" value="SecDF_P1_head"/>
    <property type="match status" value="1"/>
</dbReference>
<evidence type="ECO:0000256" key="9">
    <source>
        <dbReference type="HAMAP-Rule" id="MF_01463"/>
    </source>
</evidence>
<keyword evidence="5 9" id="KW-0653">Protein transport</keyword>
<comment type="subcellular location">
    <subcellularLocation>
        <location evidence="1 9">Cell membrane</location>
        <topology evidence="1 9">Multi-pass membrane protein</topology>
    </subcellularLocation>
</comment>
<dbReference type="SUPFAM" id="SSF82866">
    <property type="entry name" value="Multidrug efflux transporter AcrB transmembrane domain"/>
    <property type="match status" value="2"/>
</dbReference>
<dbReference type="NCBIfam" id="TIGR00966">
    <property type="entry name" value="transloc_SecF"/>
    <property type="match status" value="1"/>
</dbReference>
<dbReference type="OrthoDB" id="9805019at2"/>
<dbReference type="HAMAP" id="MF_01463_B">
    <property type="entry name" value="SecD_B"/>
    <property type="match status" value="1"/>
</dbReference>
<reference evidence="15" key="2">
    <citation type="submission" date="2018-11" db="EMBL/GenBank/DDBJ databases">
        <title>Proposal to divide the Flavobacteriaceae and reorganize its genera based on Amino Acid Identity values calculated from whole genome sequences.</title>
        <authorList>
            <person name="Nicholson A.C."/>
            <person name="Gulvik C.A."/>
            <person name="Whitney A.M."/>
            <person name="Humrighouse B.W."/>
            <person name="Bell M."/>
            <person name="Holmens B."/>
            <person name="Steigerwalt A."/>
            <person name="Villarma A."/>
            <person name="Sheth M."/>
            <person name="Batra D."/>
            <person name="Pryor J."/>
            <person name="Bernardet J.-F."/>
            <person name="Hugo C."/>
            <person name="Kampfer P."/>
            <person name="Newman J."/>
            <person name="Mcquiston J.R."/>
        </authorList>
    </citation>
    <scope>NUCLEOTIDE SEQUENCE [LARGE SCALE GENOMIC DNA]</scope>
    <source>
        <strain evidence="15">H3056</strain>
    </source>
</reference>
<feature type="transmembrane region" description="Helical" evidence="9">
    <location>
        <begin position="643"/>
        <end position="664"/>
    </location>
</feature>
<evidence type="ECO:0000256" key="6">
    <source>
        <dbReference type="ARBA" id="ARBA00022989"/>
    </source>
</evidence>
<accession>A0A3N0WV07</accession>
<keyword evidence="2 9" id="KW-0813">Transport</keyword>
<dbReference type="GO" id="GO:0015450">
    <property type="term" value="F:protein-transporting ATPase activity"/>
    <property type="evidence" value="ECO:0007669"/>
    <property type="project" value="InterPro"/>
</dbReference>
<feature type="transmembrane region" description="Helical" evidence="9">
    <location>
        <begin position="785"/>
        <end position="803"/>
    </location>
</feature>
<evidence type="ECO:0000256" key="1">
    <source>
        <dbReference type="ARBA" id="ARBA00004651"/>
    </source>
</evidence>
<proteinExistence type="inferred from homology"/>
<evidence type="ECO:0000256" key="5">
    <source>
        <dbReference type="ARBA" id="ARBA00022927"/>
    </source>
</evidence>
<name>A0A3N0WV07_9FLAO</name>
<dbReference type="InterPro" id="IPR048634">
    <property type="entry name" value="SecD_SecF_C"/>
</dbReference>
<dbReference type="InterPro" id="IPR054384">
    <property type="entry name" value="SecDF_P1_head"/>
</dbReference>
<feature type="domain" description="SecDF P1 head subdomain" evidence="13">
    <location>
        <begin position="352"/>
        <end position="440"/>
    </location>
</feature>
<feature type="transmembrane region" description="Helical" evidence="9">
    <location>
        <begin position="846"/>
        <end position="865"/>
    </location>
</feature>
<gene>
    <name evidence="9 14" type="primary">secD</name>
    <name evidence="10" type="synonym">secF</name>
    <name evidence="14" type="ORF">EGI11_05630</name>
</gene>
<sequence>MQGKGLITLVAIILGLICLNELLPTWYAGKIERQATALAGGDPVKYQKEMARLSKDTLNLGFTKLYYSKAKEKEMKLGLDLKGGINVLLEINQRDLVNNLTDYSANPILLEALDRTDKVQKNSTKSYIDNFFIQFDAVNKEKGTNLKLADPEIFGNTNLTEIKYNSTDEEVKNVVRKKISASEAAAYEVIRTRIDKMGVTQPNVQRVPGTGRISVEMPGSKDIDRVKKMLATSAKLQFWEVQTVQEAIPYLQQLSTVVPLKADSIGVPKNTDLMSMLQLNTLRSSGVGNVKLSDTAAVNKILNSTVAKDLRPANIKYTQFMWGYKPESNDPNNLTLYAIRGNINQKAPVDGAVESARVNYDEMGRVVVDMQMDSKGSKDWKAMTAKNVNKSVAVTLDNVVYTAPNVVNEIPNGRTQISGNFSQEEAQDLVNVLGAGKLPASAKVVQADVVGPSLGAESINAGMLSFVIAFIIIIAYIIFYYGGAGVYAVIAMVINLFYIFGIMDSVDATLTLPGIAGIVLSMAMAVDTNVIIYERTKEELFAGKSILEAYKDGFKHALSAIIDGHSTTILTAVVLYIFGTGPIKGFAVTLIIGILMTFFTSVLLSRVMIFSRLNKGKGLSVWTAPTKNLFRNVWIDFIGKRKYAYMISAFLTVASLISIAVNGFKYGIDFTGGRNYVVKFDKPIDANKAEESLIKLFATEDGKNSAVEAKTFGSGNQLKISTDYLIDDESLKADQTIEQKLYEGLKADLPANLTLEEFKSANEDHAGIISSTKVGPTVADDIKTGGVFAVTAALAGIFLYILLRFSKWQFSLGAVAGLAHDAIIILGMYSLLHKYMPFNMEINQDFIAAVLTVLGYSINDTVIVFDRIREYLREKKSTTLAGLFDDSISSTLGRTFNTSFTTILVILAIFIFGGENLRGFMFALLIGIAFGTYSSIFISSAIAYDFLRGKGKEPEEKLHGRTSVDVEVIDKRTKK</sequence>
<comment type="similarity">
    <text evidence="9">Belongs to the SecD/SecF family. SecD subfamily.</text>
</comment>
<dbReference type="RefSeq" id="WP_123265493.1">
    <property type="nucleotide sequence ID" value="NZ_RJUG01000003.1"/>
</dbReference>
<dbReference type="InterPro" id="IPR055344">
    <property type="entry name" value="SecD_SecF_C_bact"/>
</dbReference>
<keyword evidence="3 9" id="KW-1003">Cell membrane</keyword>
<evidence type="ECO:0000256" key="3">
    <source>
        <dbReference type="ARBA" id="ARBA00022475"/>
    </source>
</evidence>
<evidence type="ECO:0000259" key="12">
    <source>
        <dbReference type="Pfam" id="PF21760"/>
    </source>
</evidence>
<feature type="transmembrane region" description="Helical" evidence="9">
    <location>
        <begin position="920"/>
        <end position="947"/>
    </location>
</feature>
<comment type="function">
    <text evidence="9">Part of the Sec protein translocase complex. Interacts with the SecYEG preprotein conducting channel. SecDF uses the proton motive force (PMF) to complete protein translocation after the ATP-dependent function of SecA.</text>
</comment>
<evidence type="ECO:0000256" key="4">
    <source>
        <dbReference type="ARBA" id="ARBA00022692"/>
    </source>
</evidence>
<organism evidence="14 15">
    <name type="scientific">Kaistella daneshvariae</name>
    <dbReference type="NCBI Taxonomy" id="2487074"/>
    <lineage>
        <taxon>Bacteria</taxon>
        <taxon>Pseudomonadati</taxon>
        <taxon>Bacteroidota</taxon>
        <taxon>Flavobacteriia</taxon>
        <taxon>Flavobacteriales</taxon>
        <taxon>Weeksellaceae</taxon>
        <taxon>Chryseobacterium group</taxon>
        <taxon>Kaistella</taxon>
    </lineage>
</organism>
<keyword evidence="8 9" id="KW-0472">Membrane</keyword>
<dbReference type="InterPro" id="IPR022813">
    <property type="entry name" value="SecD/SecF_arch_bac"/>
</dbReference>
<evidence type="ECO:0000256" key="10">
    <source>
        <dbReference type="HAMAP-Rule" id="MF_01464"/>
    </source>
</evidence>
<feature type="transmembrane region" description="Helical" evidence="9">
    <location>
        <begin position="554"/>
        <end position="579"/>
    </location>
</feature>
<dbReference type="Pfam" id="PF02355">
    <property type="entry name" value="SecD_SecF_C"/>
    <property type="match status" value="2"/>
</dbReference>
<feature type="transmembrane region" description="Helical" evidence="9">
    <location>
        <begin position="461"/>
        <end position="479"/>
    </location>
</feature>
<evidence type="ECO:0000259" key="11">
    <source>
        <dbReference type="Pfam" id="PF02355"/>
    </source>
</evidence>
<evidence type="ECO:0000313" key="14">
    <source>
        <dbReference type="EMBL" id="ROI08910.1"/>
    </source>
</evidence>
<feature type="domain" description="Protein export membrane protein SecD/SecF C-terminal" evidence="11">
    <location>
        <begin position="441"/>
        <end position="607"/>
    </location>
</feature>
<dbReference type="Pfam" id="PF21760">
    <property type="entry name" value="SecD_1st"/>
    <property type="match status" value="1"/>
</dbReference>
<dbReference type="InterPro" id="IPR005665">
    <property type="entry name" value="SecF_bac"/>
</dbReference>
<protein>
    <recommendedName>
        <fullName evidence="9 10">Multifunctional fusion protein</fullName>
    </recommendedName>
    <domain>
        <recommendedName>
            <fullName evidence="9">Protein translocase subunit SecD</fullName>
        </recommendedName>
    </domain>
    <domain>
        <recommendedName>
            <fullName evidence="10">Protein-export membrane protein SecF</fullName>
        </recommendedName>
    </domain>
</protein>
<keyword evidence="6 9" id="KW-1133">Transmembrane helix</keyword>
<dbReference type="InterPro" id="IPR022645">
    <property type="entry name" value="SecD/SecF_bac"/>
</dbReference>
<feature type="domain" description="Protein export membrane protein SecD/SecF C-terminal" evidence="11">
    <location>
        <begin position="758"/>
        <end position="946"/>
    </location>
</feature>
<dbReference type="Gene3D" id="3.30.1360.200">
    <property type="match status" value="1"/>
</dbReference>
<dbReference type="GO" id="GO:0043952">
    <property type="term" value="P:protein transport by the Sec complex"/>
    <property type="evidence" value="ECO:0007669"/>
    <property type="project" value="UniProtKB-UniRule"/>
</dbReference>
<feature type="transmembrane region" description="Helical" evidence="9">
    <location>
        <begin position="585"/>
        <end position="609"/>
    </location>
</feature>
<dbReference type="NCBIfam" id="TIGR00916">
    <property type="entry name" value="2A0604s01"/>
    <property type="match status" value="2"/>
</dbReference>
<dbReference type="NCBIfam" id="TIGR01129">
    <property type="entry name" value="secD"/>
    <property type="match status" value="1"/>
</dbReference>
<comment type="subunit">
    <text evidence="10">Forms a complex with SecD. Part of the essential Sec protein translocation apparatus which comprises SecA, SecYEG and auxiliary proteins SecDF. Other proteins may also be involved.</text>
</comment>
<keyword evidence="7 9" id="KW-0811">Translocation</keyword>
<dbReference type="Gene3D" id="1.20.1640.10">
    <property type="entry name" value="Multidrug efflux transporter AcrB transmembrane domain"/>
    <property type="match status" value="2"/>
</dbReference>
<dbReference type="GO" id="GO:0006605">
    <property type="term" value="P:protein targeting"/>
    <property type="evidence" value="ECO:0007669"/>
    <property type="project" value="UniProtKB-UniRule"/>
</dbReference>
<evidence type="ECO:0000256" key="8">
    <source>
        <dbReference type="ARBA" id="ARBA00023136"/>
    </source>
</evidence>
<dbReference type="Proteomes" id="UP000270224">
    <property type="component" value="Unassembled WGS sequence"/>
</dbReference>
<feature type="transmembrane region" description="Helical" evidence="9">
    <location>
        <begin position="486"/>
        <end position="503"/>
    </location>
</feature>
<dbReference type="PANTHER" id="PTHR30081">
    <property type="entry name" value="PROTEIN-EXPORT MEMBRANE PROTEIN SEC"/>
    <property type="match status" value="1"/>
</dbReference>
<dbReference type="PRINTS" id="PR01755">
    <property type="entry name" value="SECFTRNLCASE"/>
</dbReference>
<evidence type="ECO:0000256" key="7">
    <source>
        <dbReference type="ARBA" id="ARBA00023010"/>
    </source>
</evidence>
<feature type="transmembrane region" description="Helical" evidence="9">
    <location>
        <begin position="896"/>
        <end position="914"/>
    </location>
</feature>
<feature type="domain" description="Protein translocase subunit SecDF P1" evidence="12">
    <location>
        <begin position="186"/>
        <end position="242"/>
    </location>
</feature>
<dbReference type="PANTHER" id="PTHR30081:SF1">
    <property type="entry name" value="PROTEIN TRANSLOCASE SUBUNIT SECD"/>
    <property type="match status" value="1"/>
</dbReference>
<dbReference type="FunFam" id="1.20.1640.10:FF:000004">
    <property type="entry name" value="Protein translocase subunit SecD"/>
    <property type="match status" value="1"/>
</dbReference>
<keyword evidence="4 9" id="KW-0812">Transmembrane</keyword>
<evidence type="ECO:0000259" key="13">
    <source>
        <dbReference type="Pfam" id="PF22599"/>
    </source>
</evidence>
<evidence type="ECO:0000256" key="2">
    <source>
        <dbReference type="ARBA" id="ARBA00022448"/>
    </source>
</evidence>
<feature type="transmembrane region" description="Helical" evidence="9">
    <location>
        <begin position="810"/>
        <end position="831"/>
    </location>
</feature>
<dbReference type="InterPro" id="IPR048631">
    <property type="entry name" value="SecD_1st"/>
</dbReference>
<reference evidence="15" key="1">
    <citation type="submission" date="2018-11" db="EMBL/GenBank/DDBJ databases">
        <title>Proposal to divide the Flavobacteriaceae and reorganize its genera based on Amino Acid Identity values calculated from whole genome sequences.</title>
        <authorList>
            <person name="Nicholson A.C."/>
            <person name="Gulvik C.A."/>
            <person name="Whitney A.M."/>
            <person name="Humrighouse B.W."/>
            <person name="Bell M."/>
            <person name="Holmes B."/>
            <person name="Steigerwalt A."/>
            <person name="Villarma A."/>
            <person name="Sheth M."/>
            <person name="Batra D."/>
            <person name="Pryor J."/>
            <person name="Bernardet J.-F."/>
            <person name="Hugo C."/>
            <person name="Kampfer P."/>
            <person name="Newman J."/>
            <person name="Mcquiston J.R."/>
        </authorList>
    </citation>
    <scope>NUCLEOTIDE SEQUENCE [LARGE SCALE GENOMIC DNA]</scope>
    <source>
        <strain evidence="15">H3056</strain>
    </source>
</reference>